<accession>A0A397VE71</accession>
<organism evidence="1 2">
    <name type="scientific">Gigaspora rosea</name>
    <dbReference type="NCBI Taxonomy" id="44941"/>
    <lineage>
        <taxon>Eukaryota</taxon>
        <taxon>Fungi</taxon>
        <taxon>Fungi incertae sedis</taxon>
        <taxon>Mucoromycota</taxon>
        <taxon>Glomeromycotina</taxon>
        <taxon>Glomeromycetes</taxon>
        <taxon>Diversisporales</taxon>
        <taxon>Gigasporaceae</taxon>
        <taxon>Gigaspora</taxon>
    </lineage>
</organism>
<reference evidence="1 2" key="1">
    <citation type="submission" date="2018-06" db="EMBL/GenBank/DDBJ databases">
        <title>Comparative genomics reveals the genomic features of Rhizophagus irregularis, R. cerebriforme, R. diaphanum and Gigaspora rosea, and their symbiotic lifestyle signature.</title>
        <authorList>
            <person name="Morin E."/>
            <person name="San Clemente H."/>
            <person name="Chen E.C.H."/>
            <person name="De La Providencia I."/>
            <person name="Hainaut M."/>
            <person name="Kuo A."/>
            <person name="Kohler A."/>
            <person name="Murat C."/>
            <person name="Tang N."/>
            <person name="Roy S."/>
            <person name="Loubradou J."/>
            <person name="Henrissat B."/>
            <person name="Grigoriev I.V."/>
            <person name="Corradi N."/>
            <person name="Roux C."/>
            <person name="Martin F.M."/>
        </authorList>
    </citation>
    <scope>NUCLEOTIDE SEQUENCE [LARGE SCALE GENOMIC DNA]</scope>
    <source>
        <strain evidence="1 2">DAOM 194757</strain>
    </source>
</reference>
<dbReference type="AlphaFoldDB" id="A0A397VE71"/>
<proteinExistence type="predicted"/>
<comment type="caution">
    <text evidence="1">The sequence shown here is derived from an EMBL/GenBank/DDBJ whole genome shotgun (WGS) entry which is preliminary data.</text>
</comment>
<dbReference type="OrthoDB" id="432528at2759"/>
<keyword evidence="2" id="KW-1185">Reference proteome</keyword>
<dbReference type="EMBL" id="QKWP01000399">
    <property type="protein sequence ID" value="RIB20765.1"/>
    <property type="molecule type" value="Genomic_DNA"/>
</dbReference>
<gene>
    <name evidence="1" type="ORF">C2G38_2178467</name>
</gene>
<name>A0A397VE71_9GLOM</name>
<protein>
    <submittedName>
        <fullName evidence="1">Uncharacterized protein</fullName>
    </submittedName>
</protein>
<sequence>MSTDQHINCSFNIYAPPWYSDIAMPIEYSFGTSCFSPIDNSTVFLIGERT</sequence>
<dbReference type="Proteomes" id="UP000266673">
    <property type="component" value="Unassembled WGS sequence"/>
</dbReference>
<evidence type="ECO:0000313" key="2">
    <source>
        <dbReference type="Proteomes" id="UP000266673"/>
    </source>
</evidence>
<evidence type="ECO:0000313" key="1">
    <source>
        <dbReference type="EMBL" id="RIB20765.1"/>
    </source>
</evidence>